<name>A0A6N6VTB3_9BACT</name>
<feature type="transmembrane region" description="Helical" evidence="8">
    <location>
        <begin position="29"/>
        <end position="50"/>
    </location>
</feature>
<dbReference type="GO" id="GO:0005524">
    <property type="term" value="F:ATP binding"/>
    <property type="evidence" value="ECO:0007669"/>
    <property type="project" value="UniProtKB-KW"/>
</dbReference>
<dbReference type="SMART" id="SM00387">
    <property type="entry name" value="HATPase_c"/>
    <property type="match status" value="1"/>
</dbReference>
<dbReference type="PRINTS" id="PR00344">
    <property type="entry name" value="BCTRLSENSOR"/>
</dbReference>
<dbReference type="Proteomes" id="UP000437748">
    <property type="component" value="Unassembled WGS sequence"/>
</dbReference>
<dbReference type="InterPro" id="IPR003594">
    <property type="entry name" value="HATPase_dom"/>
</dbReference>
<evidence type="ECO:0000313" key="10">
    <source>
        <dbReference type="EMBL" id="KAB8039575.1"/>
    </source>
</evidence>
<accession>A0A6N6VTB3</accession>
<evidence type="ECO:0000256" key="7">
    <source>
        <dbReference type="ARBA" id="ARBA00023012"/>
    </source>
</evidence>
<reference evidence="10 11" key="1">
    <citation type="submission" date="2019-10" db="EMBL/GenBank/DDBJ databases">
        <title>New species of Slilvanegrellaceae.</title>
        <authorList>
            <person name="Pitt A."/>
            <person name="Hahn M.W."/>
        </authorList>
    </citation>
    <scope>NUCLEOTIDE SEQUENCE [LARGE SCALE GENOMIC DNA]</scope>
    <source>
        <strain evidence="10 11">SP-Ram-0.45-NSY-1</strain>
    </source>
</reference>
<keyword evidence="4" id="KW-0547">Nucleotide-binding</keyword>
<keyword evidence="7" id="KW-0902">Two-component regulatory system</keyword>
<dbReference type="RefSeq" id="WP_153418861.1">
    <property type="nucleotide sequence ID" value="NZ_WFLM01000002.1"/>
</dbReference>
<evidence type="ECO:0000256" key="1">
    <source>
        <dbReference type="ARBA" id="ARBA00000085"/>
    </source>
</evidence>
<evidence type="ECO:0000313" key="11">
    <source>
        <dbReference type="Proteomes" id="UP000437748"/>
    </source>
</evidence>
<evidence type="ECO:0000256" key="3">
    <source>
        <dbReference type="ARBA" id="ARBA00022679"/>
    </source>
</evidence>
<dbReference type="PROSITE" id="PS50109">
    <property type="entry name" value="HIS_KIN"/>
    <property type="match status" value="1"/>
</dbReference>
<feature type="domain" description="Histidine kinase" evidence="9">
    <location>
        <begin position="297"/>
        <end position="496"/>
    </location>
</feature>
<dbReference type="InterPro" id="IPR036890">
    <property type="entry name" value="HATPase_C_sf"/>
</dbReference>
<comment type="caution">
    <text evidence="10">The sequence shown here is derived from an EMBL/GenBank/DDBJ whole genome shotgun (WGS) entry which is preliminary data.</text>
</comment>
<dbReference type="InterPro" id="IPR005467">
    <property type="entry name" value="His_kinase_dom"/>
</dbReference>
<evidence type="ECO:0000256" key="4">
    <source>
        <dbReference type="ARBA" id="ARBA00022741"/>
    </source>
</evidence>
<evidence type="ECO:0000256" key="8">
    <source>
        <dbReference type="SAM" id="Phobius"/>
    </source>
</evidence>
<keyword evidence="8" id="KW-0472">Membrane</keyword>
<sequence>MLKFKQFVKNILSNILITKKLNIHFFKRYFRSILIWIFILYIIIGGLSLISKKYRVDGFIDFSQSYIMKKSLIQQEKLIPLLIKNTKSFSDKNLTELSKEIYNLDENSVFLFLNEKEDFLATPMGVKKNILKSLNLKYINENNSTNFIIQKSSEIGLNNLYPDTYFISKKININSENIVVIIGAKKSAFQYFSDDLLKNSLHIDFIVIFIFFVLYVLITIFAITPVFIFLKKFNLNSLNSSMFKSNKIFEFNHIRRLRLTLLKSFRKLEKFEAEKLEMMNSLIRHQNDIDTGKVVSQIIHDLKSPLSVFEELLHDKTAIKNEEVYKKSNLALIKLHSLIESIRDPKKEKLLNKKNDIFDFNKLVSEISWFAQKRNSEIIVSPSLTTPVIFCDHGKLERCLQNLIRNAIYFCNSYCLVDWKINDNGELYIEVIDDGRGISSDIQDKIFDWRMTFNKLEGTGVGLTFVKFVANSHGGRISYFRRNGLTVFALTIPNVLNIIPKSTQINENKLVNNSQKNIGIKNKVIILIENPLSYEKISTICWPKDTLIEYHNISDKAFDLSECFCIYTDTNSDIIEKALSLGISVVLHKSFYSGEFILKKVLQTRKK</sequence>
<organism evidence="10 11">
    <name type="scientific">Silvanigrella paludirubra</name>
    <dbReference type="NCBI Taxonomy" id="2499159"/>
    <lineage>
        <taxon>Bacteria</taxon>
        <taxon>Pseudomonadati</taxon>
        <taxon>Bdellovibrionota</taxon>
        <taxon>Oligoflexia</taxon>
        <taxon>Silvanigrellales</taxon>
        <taxon>Silvanigrellaceae</taxon>
        <taxon>Silvanigrella</taxon>
    </lineage>
</organism>
<evidence type="ECO:0000259" key="9">
    <source>
        <dbReference type="PROSITE" id="PS50109"/>
    </source>
</evidence>
<dbReference type="InterPro" id="IPR004358">
    <property type="entry name" value="Sig_transdc_His_kin-like_C"/>
</dbReference>
<dbReference type="InterPro" id="IPR050351">
    <property type="entry name" value="BphY/WalK/GraS-like"/>
</dbReference>
<protein>
    <recommendedName>
        <fullName evidence="2">histidine kinase</fullName>
        <ecNumber evidence="2">2.7.13.3</ecNumber>
    </recommendedName>
</protein>
<dbReference type="CDD" id="cd00075">
    <property type="entry name" value="HATPase"/>
    <property type="match status" value="1"/>
</dbReference>
<dbReference type="Gene3D" id="3.30.565.10">
    <property type="entry name" value="Histidine kinase-like ATPase, C-terminal domain"/>
    <property type="match status" value="1"/>
</dbReference>
<keyword evidence="5" id="KW-0418">Kinase</keyword>
<keyword evidence="3" id="KW-0808">Transferase</keyword>
<evidence type="ECO:0000256" key="2">
    <source>
        <dbReference type="ARBA" id="ARBA00012438"/>
    </source>
</evidence>
<dbReference type="SUPFAM" id="SSF55874">
    <property type="entry name" value="ATPase domain of HSP90 chaperone/DNA topoisomerase II/histidine kinase"/>
    <property type="match status" value="1"/>
</dbReference>
<gene>
    <name evidence="10" type="ORF">GCL60_04775</name>
</gene>
<proteinExistence type="predicted"/>
<dbReference type="Pfam" id="PF02518">
    <property type="entry name" value="HATPase_c"/>
    <property type="match status" value="1"/>
</dbReference>
<evidence type="ECO:0000256" key="6">
    <source>
        <dbReference type="ARBA" id="ARBA00022840"/>
    </source>
</evidence>
<evidence type="ECO:0000256" key="5">
    <source>
        <dbReference type="ARBA" id="ARBA00022777"/>
    </source>
</evidence>
<dbReference type="GO" id="GO:0007234">
    <property type="term" value="P:osmosensory signaling via phosphorelay pathway"/>
    <property type="evidence" value="ECO:0007669"/>
    <property type="project" value="TreeGrafter"/>
</dbReference>
<dbReference type="OrthoDB" id="5288998at2"/>
<dbReference type="PANTHER" id="PTHR42878">
    <property type="entry name" value="TWO-COMPONENT HISTIDINE KINASE"/>
    <property type="match status" value="1"/>
</dbReference>
<dbReference type="GO" id="GO:0000156">
    <property type="term" value="F:phosphorelay response regulator activity"/>
    <property type="evidence" value="ECO:0007669"/>
    <property type="project" value="TreeGrafter"/>
</dbReference>
<keyword evidence="6" id="KW-0067">ATP-binding</keyword>
<comment type="catalytic activity">
    <reaction evidence="1">
        <text>ATP + protein L-histidine = ADP + protein N-phospho-L-histidine.</text>
        <dbReference type="EC" id="2.7.13.3"/>
    </reaction>
</comment>
<dbReference type="EC" id="2.7.13.3" evidence="2"/>
<keyword evidence="11" id="KW-1185">Reference proteome</keyword>
<dbReference type="GO" id="GO:0030295">
    <property type="term" value="F:protein kinase activator activity"/>
    <property type="evidence" value="ECO:0007669"/>
    <property type="project" value="TreeGrafter"/>
</dbReference>
<dbReference type="PANTHER" id="PTHR42878:SF7">
    <property type="entry name" value="SENSOR HISTIDINE KINASE GLRK"/>
    <property type="match status" value="1"/>
</dbReference>
<feature type="transmembrane region" description="Helical" evidence="8">
    <location>
        <begin position="205"/>
        <end position="230"/>
    </location>
</feature>
<dbReference type="EMBL" id="WFLM01000002">
    <property type="protein sequence ID" value="KAB8039575.1"/>
    <property type="molecule type" value="Genomic_DNA"/>
</dbReference>
<keyword evidence="8" id="KW-0812">Transmembrane</keyword>
<dbReference type="AlphaFoldDB" id="A0A6N6VTB3"/>
<dbReference type="GO" id="GO:0004673">
    <property type="term" value="F:protein histidine kinase activity"/>
    <property type="evidence" value="ECO:0007669"/>
    <property type="project" value="UniProtKB-EC"/>
</dbReference>
<keyword evidence="8" id="KW-1133">Transmembrane helix</keyword>